<dbReference type="InterPro" id="IPR053151">
    <property type="entry name" value="RNase_H-like"/>
</dbReference>
<dbReference type="GO" id="GO:0003676">
    <property type="term" value="F:nucleic acid binding"/>
    <property type="evidence" value="ECO:0007669"/>
    <property type="project" value="InterPro"/>
</dbReference>
<proteinExistence type="predicted"/>
<reference evidence="3" key="1">
    <citation type="journal article" date="2017" name="Nat. Commun.">
        <title>The asparagus genome sheds light on the origin and evolution of a young Y chromosome.</title>
        <authorList>
            <person name="Harkess A."/>
            <person name="Zhou J."/>
            <person name="Xu C."/>
            <person name="Bowers J.E."/>
            <person name="Van der Hulst R."/>
            <person name="Ayyampalayam S."/>
            <person name="Mercati F."/>
            <person name="Riccardi P."/>
            <person name="McKain M.R."/>
            <person name="Kakrana A."/>
            <person name="Tang H."/>
            <person name="Ray J."/>
            <person name="Groenendijk J."/>
            <person name="Arikit S."/>
            <person name="Mathioni S.M."/>
            <person name="Nakano M."/>
            <person name="Shan H."/>
            <person name="Telgmann-Rauber A."/>
            <person name="Kanno A."/>
            <person name="Yue Z."/>
            <person name="Chen H."/>
            <person name="Li W."/>
            <person name="Chen Y."/>
            <person name="Xu X."/>
            <person name="Zhang Y."/>
            <person name="Luo S."/>
            <person name="Chen H."/>
            <person name="Gao J."/>
            <person name="Mao Z."/>
            <person name="Pires J.C."/>
            <person name="Luo M."/>
            <person name="Kudrna D."/>
            <person name="Wing R.A."/>
            <person name="Meyers B.C."/>
            <person name="Yi K."/>
            <person name="Kong H."/>
            <person name="Lavrijsen P."/>
            <person name="Sunseri F."/>
            <person name="Falavigna A."/>
            <person name="Ye Y."/>
            <person name="Leebens-Mack J.H."/>
            <person name="Chen G."/>
        </authorList>
    </citation>
    <scope>NUCLEOTIDE SEQUENCE [LARGE SCALE GENOMIC DNA]</scope>
    <source>
        <strain evidence="3">cv. DH0086</strain>
    </source>
</reference>
<evidence type="ECO:0000313" key="3">
    <source>
        <dbReference type="Proteomes" id="UP000243459"/>
    </source>
</evidence>
<protein>
    <recommendedName>
        <fullName evidence="1">RNase H type-1 domain-containing protein</fullName>
    </recommendedName>
</protein>
<accession>A0A5P1F1W3</accession>
<keyword evidence="3" id="KW-1185">Reference proteome</keyword>
<evidence type="ECO:0000259" key="1">
    <source>
        <dbReference type="Pfam" id="PF13456"/>
    </source>
</evidence>
<sequence>MWALWYNRNHYRVGDSEFTEDAIIFNTQNLVREYLLASKTNIVFAYNFQDIWEPPPMDVLNINNDGTLCEDGKAAVGCVFLDYHGLVQVAYAGRTYNNNSIQWVEAMTILKGMKVPKEIRFQGIMVDINALEIIQELSIHIQCKTLYGAVIDEIKEWSTHFRSCIFKHIRRKVIL</sequence>
<dbReference type="PANTHER" id="PTHR47723:SF19">
    <property type="entry name" value="POLYNUCLEOTIDYL TRANSFERASE, RIBONUCLEASE H-LIKE SUPERFAMILY PROTEIN"/>
    <property type="match status" value="1"/>
</dbReference>
<name>A0A5P1F1W3_ASPOF</name>
<gene>
    <name evidence="2" type="ORF">A4U43_C04F11490</name>
</gene>
<dbReference type="InterPro" id="IPR002156">
    <property type="entry name" value="RNaseH_domain"/>
</dbReference>
<dbReference type="PANTHER" id="PTHR47723">
    <property type="entry name" value="OS05G0353850 PROTEIN"/>
    <property type="match status" value="1"/>
</dbReference>
<dbReference type="GO" id="GO:0004523">
    <property type="term" value="F:RNA-DNA hybrid ribonuclease activity"/>
    <property type="evidence" value="ECO:0007669"/>
    <property type="project" value="InterPro"/>
</dbReference>
<organism evidence="2 3">
    <name type="scientific">Asparagus officinalis</name>
    <name type="common">Garden asparagus</name>
    <dbReference type="NCBI Taxonomy" id="4686"/>
    <lineage>
        <taxon>Eukaryota</taxon>
        <taxon>Viridiplantae</taxon>
        <taxon>Streptophyta</taxon>
        <taxon>Embryophyta</taxon>
        <taxon>Tracheophyta</taxon>
        <taxon>Spermatophyta</taxon>
        <taxon>Magnoliopsida</taxon>
        <taxon>Liliopsida</taxon>
        <taxon>Asparagales</taxon>
        <taxon>Asparagaceae</taxon>
        <taxon>Asparagoideae</taxon>
        <taxon>Asparagus</taxon>
    </lineage>
</organism>
<dbReference type="Proteomes" id="UP000243459">
    <property type="component" value="Chromosome 4"/>
</dbReference>
<evidence type="ECO:0000313" key="2">
    <source>
        <dbReference type="EMBL" id="ONK71703.1"/>
    </source>
</evidence>
<dbReference type="EMBL" id="CM007384">
    <property type="protein sequence ID" value="ONK71703.1"/>
    <property type="molecule type" value="Genomic_DNA"/>
</dbReference>
<feature type="domain" description="RNase H type-1" evidence="1">
    <location>
        <begin position="63"/>
        <end position="172"/>
    </location>
</feature>
<dbReference type="Pfam" id="PF13456">
    <property type="entry name" value="RVT_3"/>
    <property type="match status" value="1"/>
</dbReference>
<dbReference type="Gramene" id="ONK71703">
    <property type="protein sequence ID" value="ONK71703"/>
    <property type="gene ID" value="A4U43_C04F11490"/>
</dbReference>
<dbReference type="AlphaFoldDB" id="A0A5P1F1W3"/>